<evidence type="ECO:0000313" key="2">
    <source>
        <dbReference type="Proteomes" id="UP000234366"/>
    </source>
</evidence>
<name>A0AAI8MWG6_9BACI</name>
<evidence type="ECO:0000313" key="1">
    <source>
        <dbReference type="EMBL" id="AUJ75505.1"/>
    </source>
</evidence>
<reference evidence="1 2" key="1">
    <citation type="submission" date="2017-11" db="EMBL/GenBank/DDBJ databases">
        <title>Genome sequence and genome mining of multiple bioactive secondary metabolites from a deep sea-derived Bacillus siamensis SCSIO 05746.</title>
        <authorList>
            <person name="Pan H.-Q."/>
            <person name="Ju J.-H."/>
        </authorList>
    </citation>
    <scope>NUCLEOTIDE SEQUENCE [LARGE SCALE GENOMIC DNA]</scope>
    <source>
        <strain evidence="1 2">SCSIO 05746</strain>
    </source>
</reference>
<dbReference type="RefSeq" id="WP_060963918.1">
    <property type="nucleotide sequence ID" value="NZ_CP025001.1"/>
</dbReference>
<dbReference type="EMBL" id="CP025001">
    <property type="protein sequence ID" value="AUJ75505.1"/>
    <property type="molecule type" value="Genomic_DNA"/>
</dbReference>
<dbReference type="KEGG" id="bsia:CWD84_01045"/>
<dbReference type="AlphaFoldDB" id="A0AAI8MWG6"/>
<accession>A0AAI8MWG6</accession>
<sequence length="112" mass="13059">MKKNKWLIQELLEFRLFRKREISVIELAFSFEYEHQLICLRLMCKDVSFVQIKEMESHAAGSGIVTIDPAAAGDEGQRFLVEEWENQTFRFYCCQYEAAAEEKEAQNGVAQT</sequence>
<keyword evidence="2" id="KW-1185">Reference proteome</keyword>
<protein>
    <submittedName>
        <fullName evidence="1">Uncharacterized protein</fullName>
    </submittedName>
</protein>
<proteinExistence type="predicted"/>
<organism evidence="1 2">
    <name type="scientific">Bacillus siamensis</name>
    <dbReference type="NCBI Taxonomy" id="659243"/>
    <lineage>
        <taxon>Bacteria</taxon>
        <taxon>Bacillati</taxon>
        <taxon>Bacillota</taxon>
        <taxon>Bacilli</taxon>
        <taxon>Bacillales</taxon>
        <taxon>Bacillaceae</taxon>
        <taxon>Bacillus</taxon>
        <taxon>Bacillus amyloliquefaciens group</taxon>
    </lineage>
</organism>
<gene>
    <name evidence="1" type="ORF">CWD84_01045</name>
</gene>
<dbReference type="Proteomes" id="UP000234366">
    <property type="component" value="Chromosome"/>
</dbReference>